<keyword evidence="2" id="KW-1185">Reference proteome</keyword>
<dbReference type="Proteomes" id="UP001153076">
    <property type="component" value="Unassembled WGS sequence"/>
</dbReference>
<protein>
    <submittedName>
        <fullName evidence="1">Uncharacterized protein</fullName>
    </submittedName>
</protein>
<organism evidence="1 2">
    <name type="scientific">Carnegiea gigantea</name>
    <dbReference type="NCBI Taxonomy" id="171969"/>
    <lineage>
        <taxon>Eukaryota</taxon>
        <taxon>Viridiplantae</taxon>
        <taxon>Streptophyta</taxon>
        <taxon>Embryophyta</taxon>
        <taxon>Tracheophyta</taxon>
        <taxon>Spermatophyta</taxon>
        <taxon>Magnoliopsida</taxon>
        <taxon>eudicotyledons</taxon>
        <taxon>Gunneridae</taxon>
        <taxon>Pentapetalae</taxon>
        <taxon>Caryophyllales</taxon>
        <taxon>Cactineae</taxon>
        <taxon>Cactaceae</taxon>
        <taxon>Cactoideae</taxon>
        <taxon>Echinocereeae</taxon>
        <taxon>Carnegiea</taxon>
    </lineage>
</organism>
<gene>
    <name evidence="1" type="ORF">Cgig2_010249</name>
</gene>
<reference evidence="1" key="1">
    <citation type="submission" date="2022-04" db="EMBL/GenBank/DDBJ databases">
        <title>Carnegiea gigantea Genome sequencing and assembly v2.</title>
        <authorList>
            <person name="Copetti D."/>
            <person name="Sanderson M.J."/>
            <person name="Burquez A."/>
            <person name="Wojciechowski M.F."/>
        </authorList>
    </citation>
    <scope>NUCLEOTIDE SEQUENCE</scope>
    <source>
        <strain evidence="1">SGP5-SGP5p</strain>
        <tissue evidence="1">Aerial part</tissue>
    </source>
</reference>
<evidence type="ECO:0000313" key="2">
    <source>
        <dbReference type="Proteomes" id="UP001153076"/>
    </source>
</evidence>
<name>A0A9Q1JNA7_9CARY</name>
<proteinExistence type="predicted"/>
<dbReference type="EMBL" id="JAKOGI010001105">
    <property type="protein sequence ID" value="KAJ8427731.1"/>
    <property type="molecule type" value="Genomic_DNA"/>
</dbReference>
<sequence length="256" mass="30337">MAIQEVVSPSTNYCRILMESAFNSILYPNERLEGVELDDLKIKDFSNCLKFYKLHELRKYLNESLSDHTLLLLSFPSGHRAKPSVKYCEIWADDTSFHEIMDAQIHTTVKGCHLFILMNKLYDIHNSQDNDREKLTQIQWQLYQDPHNSSLMWSKQQCRLEYLSLMKYSLSLMREQSNLDWLHYGDRCTKFFFVKLRWKRMSTYVYSLNDDHGRRIIGFSEAARLMTSLYQGLLVKQNISREHMDNEVTQGRPVLS</sequence>
<accession>A0A9Q1JNA7</accession>
<comment type="caution">
    <text evidence="1">The sequence shown here is derived from an EMBL/GenBank/DDBJ whole genome shotgun (WGS) entry which is preliminary data.</text>
</comment>
<evidence type="ECO:0000313" key="1">
    <source>
        <dbReference type="EMBL" id="KAJ8427731.1"/>
    </source>
</evidence>
<dbReference type="AlphaFoldDB" id="A0A9Q1JNA7"/>